<dbReference type="SUPFAM" id="SSF48726">
    <property type="entry name" value="Immunoglobulin"/>
    <property type="match status" value="1"/>
</dbReference>
<reference evidence="9" key="3">
    <citation type="submission" date="2025-09" db="UniProtKB">
        <authorList>
            <consortium name="Ensembl"/>
        </authorList>
    </citation>
    <scope>IDENTIFICATION</scope>
</reference>
<dbReference type="Ensembl" id="ENSCSET00000022870.1">
    <property type="protein sequence ID" value="ENSCSEP00000022580.1"/>
    <property type="gene ID" value="ENSCSEG00000014389.1"/>
</dbReference>
<dbReference type="GO" id="GO:0007155">
    <property type="term" value="P:cell adhesion"/>
    <property type="evidence" value="ECO:0007669"/>
    <property type="project" value="TreeGrafter"/>
</dbReference>
<keyword evidence="10" id="KW-1185">Reference proteome</keyword>
<evidence type="ECO:0000256" key="1">
    <source>
        <dbReference type="ARBA" id="ARBA00004479"/>
    </source>
</evidence>
<dbReference type="InterPro" id="IPR007110">
    <property type="entry name" value="Ig-like_dom"/>
</dbReference>
<dbReference type="PANTHER" id="PTHR11973">
    <property type="entry name" value="CELL SURFACE GLYCOPROTEIN MUC18-RELATED"/>
    <property type="match status" value="1"/>
</dbReference>
<comment type="subcellular location">
    <subcellularLocation>
        <location evidence="1">Membrane</location>
        <topology evidence="1">Single-pass type I membrane protein</topology>
    </subcellularLocation>
</comment>
<feature type="chain" id="PRO_5018143171" evidence="7">
    <location>
        <begin position="19"/>
        <end position="296"/>
    </location>
</feature>
<dbReference type="InterPro" id="IPR013783">
    <property type="entry name" value="Ig-like_fold"/>
</dbReference>
<name>A0A3P8WD57_CYNSE</name>
<keyword evidence="7" id="KW-0732">Signal</keyword>
<dbReference type="STRING" id="244447.ENSCSEP00000022580"/>
<dbReference type="KEGG" id="csem:103388965"/>
<organism evidence="9 10">
    <name type="scientific">Cynoglossus semilaevis</name>
    <name type="common">Tongue sole</name>
    <dbReference type="NCBI Taxonomy" id="244447"/>
    <lineage>
        <taxon>Eukaryota</taxon>
        <taxon>Metazoa</taxon>
        <taxon>Chordata</taxon>
        <taxon>Craniata</taxon>
        <taxon>Vertebrata</taxon>
        <taxon>Euteleostomi</taxon>
        <taxon>Actinopterygii</taxon>
        <taxon>Neopterygii</taxon>
        <taxon>Teleostei</taxon>
        <taxon>Neoteleostei</taxon>
        <taxon>Acanthomorphata</taxon>
        <taxon>Carangaria</taxon>
        <taxon>Pleuronectiformes</taxon>
        <taxon>Pleuronectoidei</taxon>
        <taxon>Cynoglossidae</taxon>
        <taxon>Cynoglossinae</taxon>
        <taxon>Cynoglossus</taxon>
    </lineage>
</organism>
<dbReference type="InterPro" id="IPR003599">
    <property type="entry name" value="Ig_sub"/>
</dbReference>
<evidence type="ECO:0000313" key="9">
    <source>
        <dbReference type="Ensembl" id="ENSCSEP00000022580.1"/>
    </source>
</evidence>
<dbReference type="RefSeq" id="XP_024917311.1">
    <property type="nucleotide sequence ID" value="XM_025061543.1"/>
</dbReference>
<feature type="transmembrane region" description="Helical" evidence="6">
    <location>
        <begin position="232"/>
        <end position="255"/>
    </location>
</feature>
<dbReference type="Proteomes" id="UP000265120">
    <property type="component" value="Chromosome 13"/>
</dbReference>
<evidence type="ECO:0000256" key="2">
    <source>
        <dbReference type="ARBA" id="ARBA00022692"/>
    </source>
</evidence>
<dbReference type="Pfam" id="PF13927">
    <property type="entry name" value="Ig_3"/>
    <property type="match status" value="1"/>
</dbReference>
<protein>
    <submittedName>
        <fullName evidence="9">Advanced glycosylation end product-specific receptor-like</fullName>
    </submittedName>
</protein>
<dbReference type="SMART" id="SM00408">
    <property type="entry name" value="IGc2"/>
    <property type="match status" value="1"/>
</dbReference>
<sequence>MKILIVIALAVLIQENHATLVIKGPTKSVVAGESVEIECLYTDSEFNISQVRFEFSYDEGSIWFEVYERSTFCALVVYRTSERLVLRLRAYSYRMSMYRCVSEAENVTAPNNASEPWALKVEFMSDLTLSKEGYTKYLGIPKELSVRPGDDVVLTCSARSSEEPSYFWNKEGSDWNLPSATMMLRKVSKADEGQYSCTAQHPLVESLSKKSSVKIIVLEEDAPWYQSTDGRLILMTSASVAALLVLLLSMTVFLCRRAKRARTIKGPIDDHSQKKPIYKSSSESLPSSCEDKHPLV</sequence>
<feature type="domain" description="Ig-like" evidence="8">
    <location>
        <begin position="116"/>
        <end position="214"/>
    </location>
</feature>
<dbReference type="Gene3D" id="2.60.40.10">
    <property type="entry name" value="Immunoglobulins"/>
    <property type="match status" value="1"/>
</dbReference>
<dbReference type="OMA" id="CLYTDSD"/>
<dbReference type="GO" id="GO:0005886">
    <property type="term" value="C:plasma membrane"/>
    <property type="evidence" value="ECO:0007669"/>
    <property type="project" value="TreeGrafter"/>
</dbReference>
<dbReference type="InterPro" id="IPR051116">
    <property type="entry name" value="Surface_Rcpt/Adhesion_Mol"/>
</dbReference>
<evidence type="ECO:0000313" key="10">
    <source>
        <dbReference type="Proteomes" id="UP000265120"/>
    </source>
</evidence>
<keyword evidence="2 6" id="KW-0812">Transmembrane</keyword>
<dbReference type="AlphaFoldDB" id="A0A3P8WD57"/>
<dbReference type="CDD" id="cd00096">
    <property type="entry name" value="Ig"/>
    <property type="match status" value="1"/>
</dbReference>
<dbReference type="InterPro" id="IPR003598">
    <property type="entry name" value="Ig_sub2"/>
</dbReference>
<dbReference type="PANTHER" id="PTHR11973:SF23">
    <property type="entry name" value="C-ANSWER"/>
    <property type="match status" value="1"/>
</dbReference>
<reference evidence="9 10" key="1">
    <citation type="journal article" date="2014" name="Nat. Genet.">
        <title>Whole-genome sequence of a flatfish provides insights into ZW sex chromosome evolution and adaptation to a benthic lifestyle.</title>
        <authorList>
            <person name="Chen S."/>
            <person name="Zhang G."/>
            <person name="Shao C."/>
            <person name="Huang Q."/>
            <person name="Liu G."/>
            <person name="Zhang P."/>
            <person name="Song W."/>
            <person name="An N."/>
            <person name="Chalopin D."/>
            <person name="Volff J.N."/>
            <person name="Hong Y."/>
            <person name="Li Q."/>
            <person name="Sha Z."/>
            <person name="Zhou H."/>
            <person name="Xie M."/>
            <person name="Yu Q."/>
            <person name="Liu Y."/>
            <person name="Xiang H."/>
            <person name="Wang N."/>
            <person name="Wu K."/>
            <person name="Yang C."/>
            <person name="Zhou Q."/>
            <person name="Liao X."/>
            <person name="Yang L."/>
            <person name="Hu Q."/>
            <person name="Zhang J."/>
            <person name="Meng L."/>
            <person name="Jin L."/>
            <person name="Tian Y."/>
            <person name="Lian J."/>
            <person name="Yang J."/>
            <person name="Miao G."/>
            <person name="Liu S."/>
            <person name="Liang Z."/>
            <person name="Yan F."/>
            <person name="Li Y."/>
            <person name="Sun B."/>
            <person name="Zhang H."/>
            <person name="Zhang J."/>
            <person name="Zhu Y."/>
            <person name="Du M."/>
            <person name="Zhao Y."/>
            <person name="Schartl M."/>
            <person name="Tang Q."/>
            <person name="Wang J."/>
        </authorList>
    </citation>
    <scope>NUCLEOTIDE SEQUENCE</scope>
</reference>
<dbReference type="GeneID" id="103388965"/>
<evidence type="ECO:0000256" key="7">
    <source>
        <dbReference type="SAM" id="SignalP"/>
    </source>
</evidence>
<evidence type="ECO:0000259" key="8">
    <source>
        <dbReference type="PROSITE" id="PS50835"/>
    </source>
</evidence>
<evidence type="ECO:0000256" key="5">
    <source>
        <dbReference type="SAM" id="MobiDB-lite"/>
    </source>
</evidence>
<keyword evidence="3 6" id="KW-1133">Transmembrane helix</keyword>
<feature type="signal peptide" evidence="7">
    <location>
        <begin position="1"/>
        <end position="18"/>
    </location>
</feature>
<dbReference type="PROSITE" id="PS50835">
    <property type="entry name" value="IG_LIKE"/>
    <property type="match status" value="1"/>
</dbReference>
<proteinExistence type="predicted"/>
<keyword evidence="4" id="KW-0325">Glycoprotein</keyword>
<evidence type="ECO:0000256" key="6">
    <source>
        <dbReference type="SAM" id="Phobius"/>
    </source>
</evidence>
<dbReference type="GeneTree" id="ENSGT00390000009726"/>
<dbReference type="InterPro" id="IPR036179">
    <property type="entry name" value="Ig-like_dom_sf"/>
</dbReference>
<keyword evidence="6" id="KW-0472">Membrane</keyword>
<dbReference type="SMART" id="SM00409">
    <property type="entry name" value="IG"/>
    <property type="match status" value="2"/>
</dbReference>
<evidence type="ECO:0000256" key="3">
    <source>
        <dbReference type="ARBA" id="ARBA00022989"/>
    </source>
</evidence>
<accession>A0A3P8WD57</accession>
<dbReference type="OrthoDB" id="10012075at2759"/>
<dbReference type="InParanoid" id="A0A3P8WD57"/>
<evidence type="ECO:0000256" key="4">
    <source>
        <dbReference type="ARBA" id="ARBA00023180"/>
    </source>
</evidence>
<reference evidence="9" key="2">
    <citation type="submission" date="2025-08" db="UniProtKB">
        <authorList>
            <consortium name="Ensembl"/>
        </authorList>
    </citation>
    <scope>IDENTIFICATION</scope>
</reference>
<feature type="region of interest" description="Disordered" evidence="5">
    <location>
        <begin position="266"/>
        <end position="296"/>
    </location>
</feature>